<evidence type="ECO:0000313" key="3">
    <source>
        <dbReference type="EMBL" id="QJH99591.1"/>
    </source>
</evidence>
<organism evidence="2">
    <name type="scientific">viral metagenome</name>
    <dbReference type="NCBI Taxonomy" id="1070528"/>
    <lineage>
        <taxon>unclassified sequences</taxon>
        <taxon>metagenomes</taxon>
        <taxon>organismal metagenomes</taxon>
    </lineage>
</organism>
<dbReference type="EMBL" id="MT144798">
    <property type="protein sequence ID" value="QJH99591.1"/>
    <property type="molecule type" value="Genomic_DNA"/>
</dbReference>
<protein>
    <submittedName>
        <fullName evidence="2">Uncharacterized protein</fullName>
    </submittedName>
</protein>
<dbReference type="EMBL" id="MT141647">
    <property type="protein sequence ID" value="QJA68768.1"/>
    <property type="molecule type" value="Genomic_DNA"/>
</dbReference>
<evidence type="ECO:0000256" key="1">
    <source>
        <dbReference type="SAM" id="Coils"/>
    </source>
</evidence>
<proteinExistence type="predicted"/>
<sequence length="79" mass="9276">MRTKPENIGTFPDGNAIWNDYKTQTEVLEHYTEALSRAKEEGDQFMIDLRERKVAKYEKQIEGAERKLIDFCKSHNISL</sequence>
<name>A0A6M3JHG5_9ZZZZ</name>
<feature type="coiled-coil region" evidence="1">
    <location>
        <begin position="21"/>
        <end position="67"/>
    </location>
</feature>
<accession>A0A6M3JHG5</accession>
<evidence type="ECO:0000313" key="2">
    <source>
        <dbReference type="EMBL" id="QJA68768.1"/>
    </source>
</evidence>
<dbReference type="AlphaFoldDB" id="A0A6M3JHG5"/>
<gene>
    <name evidence="2" type="ORF">MM415A05793_0009</name>
    <name evidence="3" type="ORF">TM448B01622_0006</name>
</gene>
<reference evidence="2" key="1">
    <citation type="submission" date="2020-03" db="EMBL/GenBank/DDBJ databases">
        <title>The deep terrestrial virosphere.</title>
        <authorList>
            <person name="Holmfeldt K."/>
            <person name="Nilsson E."/>
            <person name="Simone D."/>
            <person name="Lopez-Fernandez M."/>
            <person name="Wu X."/>
            <person name="de Brujin I."/>
            <person name="Lundin D."/>
            <person name="Andersson A."/>
            <person name="Bertilsson S."/>
            <person name="Dopson M."/>
        </authorList>
    </citation>
    <scope>NUCLEOTIDE SEQUENCE</scope>
    <source>
        <strain evidence="2">MM415A05793</strain>
        <strain evidence="3">TM448B01622</strain>
    </source>
</reference>
<keyword evidence="1" id="KW-0175">Coiled coil</keyword>